<sequence length="167" mass="18909">MAQEHLRRKLIEYVQNVHALEQNVLLMLDAMILTTDDEEIREILRQHKEETRLQEQRLAERRTALGGVGLASMGKDLSAILVAQAKGAADLWRSDKPVQNARDAFVTEHLEIAAYEILERLAERAGDHETAEVARMNRAEEEAMAQRIAANWDRFLDLTLAKAGVRG</sequence>
<evidence type="ECO:0000313" key="1">
    <source>
        <dbReference type="EMBL" id="CAA9444145.1"/>
    </source>
</evidence>
<organism evidence="1">
    <name type="scientific">uncultured Rubrobacteraceae bacterium</name>
    <dbReference type="NCBI Taxonomy" id="349277"/>
    <lineage>
        <taxon>Bacteria</taxon>
        <taxon>Bacillati</taxon>
        <taxon>Actinomycetota</taxon>
        <taxon>Rubrobacteria</taxon>
        <taxon>Rubrobacterales</taxon>
        <taxon>Rubrobacteraceae</taxon>
        <taxon>environmental samples</taxon>
    </lineage>
</organism>
<dbReference type="Gene3D" id="1.20.1260.10">
    <property type="match status" value="1"/>
</dbReference>
<dbReference type="InterPro" id="IPR009078">
    <property type="entry name" value="Ferritin-like_SF"/>
</dbReference>
<accession>A0A6J4QR48</accession>
<dbReference type="EMBL" id="CADCVD010000074">
    <property type="protein sequence ID" value="CAA9444145.1"/>
    <property type="molecule type" value="Genomic_DNA"/>
</dbReference>
<reference evidence="1" key="1">
    <citation type="submission" date="2020-02" db="EMBL/GenBank/DDBJ databases">
        <authorList>
            <person name="Meier V. D."/>
        </authorList>
    </citation>
    <scope>NUCLEOTIDE SEQUENCE</scope>
    <source>
        <strain evidence="1">AVDCRST_MAG37</strain>
    </source>
</reference>
<name>A0A6J4QR48_9ACTN</name>
<gene>
    <name evidence="1" type="ORF">AVDCRST_MAG37-1655</name>
</gene>
<dbReference type="AlphaFoldDB" id="A0A6J4QR48"/>
<proteinExistence type="predicted"/>
<dbReference type="InterPro" id="IPR012347">
    <property type="entry name" value="Ferritin-like"/>
</dbReference>
<dbReference type="InterPro" id="IPR010287">
    <property type="entry name" value="DUF892_YciF-like"/>
</dbReference>
<dbReference type="Pfam" id="PF05974">
    <property type="entry name" value="DUF892"/>
    <property type="match status" value="1"/>
</dbReference>
<protein>
    <submittedName>
        <fullName evidence="1">Uncharacterized protein</fullName>
    </submittedName>
</protein>
<dbReference type="SUPFAM" id="SSF47240">
    <property type="entry name" value="Ferritin-like"/>
    <property type="match status" value="1"/>
</dbReference>